<keyword evidence="6" id="KW-0482">Metalloprotease</keyword>
<dbReference type="AlphaFoldDB" id="A0A1T4LQT5"/>
<evidence type="ECO:0000256" key="1">
    <source>
        <dbReference type="ARBA" id="ARBA00001947"/>
    </source>
</evidence>
<keyword evidence="11" id="KW-1185">Reference proteome</keyword>
<dbReference type="GO" id="GO:0004222">
    <property type="term" value="F:metalloendopeptidase activity"/>
    <property type="evidence" value="ECO:0007669"/>
    <property type="project" value="TreeGrafter"/>
</dbReference>
<feature type="transmembrane region" description="Helical" evidence="8">
    <location>
        <begin position="34"/>
        <end position="59"/>
    </location>
</feature>
<dbReference type="InterPro" id="IPR011055">
    <property type="entry name" value="Dup_hybrid_motif"/>
</dbReference>
<protein>
    <submittedName>
        <fullName evidence="10">Murein DD-endopeptidase MepM and murein hydrolase activator NlpD, contain LysM domain</fullName>
    </submittedName>
</protein>
<proteinExistence type="predicted"/>
<comment type="cofactor">
    <cofactor evidence="1">
        <name>Zn(2+)</name>
        <dbReference type="ChEBI" id="CHEBI:29105"/>
    </cofactor>
</comment>
<evidence type="ECO:0000313" key="10">
    <source>
        <dbReference type="EMBL" id="SJZ57090.1"/>
    </source>
</evidence>
<keyword evidence="5" id="KW-0862">Zinc</keyword>
<keyword evidence="2" id="KW-0645">Protease</keyword>
<dbReference type="GO" id="GO:0046872">
    <property type="term" value="F:metal ion binding"/>
    <property type="evidence" value="ECO:0007669"/>
    <property type="project" value="UniProtKB-KW"/>
</dbReference>
<dbReference type="FunFam" id="2.70.70.10:FF:000006">
    <property type="entry name" value="M23 family peptidase"/>
    <property type="match status" value="1"/>
</dbReference>
<accession>A0A1T4LQT5</accession>
<evidence type="ECO:0000256" key="8">
    <source>
        <dbReference type="SAM" id="Phobius"/>
    </source>
</evidence>
<dbReference type="OrthoDB" id="9805070at2"/>
<dbReference type="CDD" id="cd12797">
    <property type="entry name" value="M23_peptidase"/>
    <property type="match status" value="1"/>
</dbReference>
<keyword evidence="7" id="KW-0175">Coiled coil</keyword>
<dbReference type="PANTHER" id="PTHR21666">
    <property type="entry name" value="PEPTIDASE-RELATED"/>
    <property type="match status" value="1"/>
</dbReference>
<keyword evidence="8" id="KW-1133">Transmembrane helix</keyword>
<evidence type="ECO:0000256" key="6">
    <source>
        <dbReference type="ARBA" id="ARBA00023049"/>
    </source>
</evidence>
<dbReference type="Gene3D" id="2.70.70.10">
    <property type="entry name" value="Glucose Permease (Domain IIA)"/>
    <property type="match status" value="1"/>
</dbReference>
<evidence type="ECO:0000313" key="11">
    <source>
        <dbReference type="Proteomes" id="UP000190135"/>
    </source>
</evidence>
<dbReference type="Proteomes" id="UP000190135">
    <property type="component" value="Unassembled WGS sequence"/>
</dbReference>
<evidence type="ECO:0000256" key="5">
    <source>
        <dbReference type="ARBA" id="ARBA00022833"/>
    </source>
</evidence>
<dbReference type="PANTHER" id="PTHR21666:SF288">
    <property type="entry name" value="CELL DIVISION PROTEIN YTFB"/>
    <property type="match status" value="1"/>
</dbReference>
<keyword evidence="3" id="KW-0479">Metal-binding</keyword>
<keyword evidence="4 10" id="KW-0378">Hydrolase</keyword>
<dbReference type="GO" id="GO:0006508">
    <property type="term" value="P:proteolysis"/>
    <property type="evidence" value="ECO:0007669"/>
    <property type="project" value="UniProtKB-KW"/>
</dbReference>
<keyword evidence="8" id="KW-0812">Transmembrane</keyword>
<evidence type="ECO:0000256" key="4">
    <source>
        <dbReference type="ARBA" id="ARBA00022801"/>
    </source>
</evidence>
<dbReference type="STRING" id="1365950.SAMN05428963_101330"/>
<dbReference type="InterPro" id="IPR016047">
    <property type="entry name" value="M23ase_b-sheet_dom"/>
</dbReference>
<evidence type="ECO:0000256" key="3">
    <source>
        <dbReference type="ARBA" id="ARBA00022723"/>
    </source>
</evidence>
<reference evidence="10 11" key="1">
    <citation type="submission" date="2017-02" db="EMBL/GenBank/DDBJ databases">
        <authorList>
            <person name="Peterson S.W."/>
        </authorList>
    </citation>
    <scope>NUCLEOTIDE SEQUENCE [LARGE SCALE GENOMIC DNA]</scope>
    <source>
        <strain evidence="10 11">USBA 369</strain>
    </source>
</reference>
<dbReference type="EMBL" id="FUXL01000001">
    <property type="protein sequence ID" value="SJZ57090.1"/>
    <property type="molecule type" value="Genomic_DNA"/>
</dbReference>
<evidence type="ECO:0000259" key="9">
    <source>
        <dbReference type="Pfam" id="PF01551"/>
    </source>
</evidence>
<gene>
    <name evidence="10" type="ORF">SAMN05428963_101330</name>
</gene>
<organism evidence="10 11">
    <name type="scientific">Consotaella salsifontis</name>
    <dbReference type="NCBI Taxonomy" id="1365950"/>
    <lineage>
        <taxon>Bacteria</taxon>
        <taxon>Pseudomonadati</taxon>
        <taxon>Pseudomonadota</taxon>
        <taxon>Alphaproteobacteria</taxon>
        <taxon>Hyphomicrobiales</taxon>
        <taxon>Aurantimonadaceae</taxon>
        <taxon>Consotaella</taxon>
    </lineage>
</organism>
<feature type="domain" description="M23ase beta-sheet core" evidence="9">
    <location>
        <begin position="330"/>
        <end position="424"/>
    </location>
</feature>
<name>A0A1T4LQT5_9HYPH</name>
<evidence type="ECO:0000256" key="2">
    <source>
        <dbReference type="ARBA" id="ARBA00022670"/>
    </source>
</evidence>
<sequence>MSAALNTTLGLARQPHTVIIRGEGAVRQFTVRPWAAALAGGVAALLVLGTALSTASFLFGSNFTSGSPDQTQITQSYEERIASLREQLDRVTSRQMIDRETLKTKVDTLLDQQNQLSARYERLTPLFRKARAVGLISGGVPIPTPRPVDLEKVAALPAPNDPPLMAYAGNAASDRLSRFSLIDRTQKERPSIAAGDASDGAREGLTTVTGEDFILRIGSSIEDVEREQIDQIRDLAANARRTAEGITSALEAGGIEVPSDQGKPNTGGPFIPAPANAFDNMFGELDSALDELEALKLMTNRIPLRTPVAFTYVSSPFGVRGDPFLGRKAMHEGIDFVAPSGTEVKAAAHGKVVHAGPTSGYGNMIEIDHGDGFSTRYAHLSSISVSVGEDVEAGDSIGAVGSTGRSTGPHLHYEVRDNGRAVNPNRFLAAGRQINSLS</sequence>
<keyword evidence="8" id="KW-0472">Membrane</keyword>
<evidence type="ECO:0000256" key="7">
    <source>
        <dbReference type="SAM" id="Coils"/>
    </source>
</evidence>
<dbReference type="Pfam" id="PF01551">
    <property type="entry name" value="Peptidase_M23"/>
    <property type="match status" value="1"/>
</dbReference>
<dbReference type="InterPro" id="IPR050570">
    <property type="entry name" value="Cell_wall_metabolism_enzyme"/>
</dbReference>
<dbReference type="RefSeq" id="WP_078706620.1">
    <property type="nucleotide sequence ID" value="NZ_FUXL01000001.1"/>
</dbReference>
<feature type="coiled-coil region" evidence="7">
    <location>
        <begin position="74"/>
        <end position="119"/>
    </location>
</feature>
<dbReference type="SUPFAM" id="SSF51261">
    <property type="entry name" value="Duplicated hybrid motif"/>
    <property type="match status" value="1"/>
</dbReference>